<proteinExistence type="predicted"/>
<name>A0A1B0B3E0_9MUSC</name>
<sequence length="117" mass="14117">MKAILKRRIKETSAEMGHQSDLNFPTLESISERLETCKRELKIVKMFHNATINIEQEKMHRNKEDLFKLKKRYKAMVLEEIEMKRKRWCPCGKEALDRHLRYCSQKCKDQYINDKGK</sequence>
<reference evidence="1" key="2">
    <citation type="submission" date="2020-05" db="UniProtKB">
        <authorList>
            <consortium name="EnsemblMetazoa"/>
        </authorList>
    </citation>
    <scope>IDENTIFICATION</scope>
    <source>
        <strain evidence="1">IAEA</strain>
    </source>
</reference>
<dbReference type="AlphaFoldDB" id="A0A1B0B3E0"/>
<evidence type="ECO:0000313" key="2">
    <source>
        <dbReference type="Proteomes" id="UP000092460"/>
    </source>
</evidence>
<dbReference type="EMBL" id="JXJN01007812">
    <property type="status" value="NOT_ANNOTATED_CDS"/>
    <property type="molecule type" value="Genomic_DNA"/>
</dbReference>
<protein>
    <recommendedName>
        <fullName evidence="3">CXXC-type zinc finger protein 1</fullName>
    </recommendedName>
</protein>
<evidence type="ECO:0000313" key="1">
    <source>
        <dbReference type="EnsemblMetazoa" id="GPPI017497-PA"/>
    </source>
</evidence>
<keyword evidence="2" id="KW-1185">Reference proteome</keyword>
<dbReference type="EnsemblMetazoa" id="GPPI017497-RA">
    <property type="protein sequence ID" value="GPPI017497-PA"/>
    <property type="gene ID" value="GPPI017497"/>
</dbReference>
<dbReference type="Proteomes" id="UP000092460">
    <property type="component" value="Unassembled WGS sequence"/>
</dbReference>
<accession>A0A1B0B3E0</accession>
<evidence type="ECO:0008006" key="3">
    <source>
        <dbReference type="Google" id="ProtNLM"/>
    </source>
</evidence>
<reference evidence="2" key="1">
    <citation type="submission" date="2015-01" db="EMBL/GenBank/DDBJ databases">
        <authorList>
            <person name="Aksoy S."/>
            <person name="Warren W."/>
            <person name="Wilson R.K."/>
        </authorList>
    </citation>
    <scope>NUCLEOTIDE SEQUENCE [LARGE SCALE GENOMIC DNA]</scope>
    <source>
        <strain evidence="2">IAEA</strain>
    </source>
</reference>
<dbReference type="VEuPathDB" id="VectorBase:GPPI017497"/>
<organism evidence="1 2">
    <name type="scientific">Glossina palpalis gambiensis</name>
    <dbReference type="NCBI Taxonomy" id="67801"/>
    <lineage>
        <taxon>Eukaryota</taxon>
        <taxon>Metazoa</taxon>
        <taxon>Ecdysozoa</taxon>
        <taxon>Arthropoda</taxon>
        <taxon>Hexapoda</taxon>
        <taxon>Insecta</taxon>
        <taxon>Pterygota</taxon>
        <taxon>Neoptera</taxon>
        <taxon>Endopterygota</taxon>
        <taxon>Diptera</taxon>
        <taxon>Brachycera</taxon>
        <taxon>Muscomorpha</taxon>
        <taxon>Hippoboscoidea</taxon>
        <taxon>Glossinidae</taxon>
        <taxon>Glossina</taxon>
    </lineage>
</organism>